<feature type="transmembrane region" description="Helical" evidence="3">
    <location>
        <begin position="220"/>
        <end position="244"/>
    </location>
</feature>
<evidence type="ECO:0000313" key="4">
    <source>
        <dbReference type="EMBL" id="KNZ55208.1"/>
    </source>
</evidence>
<dbReference type="NCBIfam" id="TIGR00797">
    <property type="entry name" value="matE"/>
    <property type="match status" value="1"/>
</dbReference>
<feature type="transmembrane region" description="Helical" evidence="3">
    <location>
        <begin position="110"/>
        <end position="131"/>
    </location>
</feature>
<dbReference type="AlphaFoldDB" id="A0A0L6V347"/>
<protein>
    <recommendedName>
        <fullName evidence="6">MATE efflux family protein</fullName>
    </recommendedName>
</protein>
<feature type="transmembrane region" description="Helical" evidence="3">
    <location>
        <begin position="250"/>
        <end position="275"/>
    </location>
</feature>
<dbReference type="Proteomes" id="UP000037035">
    <property type="component" value="Unassembled WGS sequence"/>
</dbReference>
<keyword evidence="5" id="KW-1185">Reference proteome</keyword>
<feature type="transmembrane region" description="Helical" evidence="3">
    <location>
        <begin position="187"/>
        <end position="208"/>
    </location>
</feature>
<dbReference type="GO" id="GO:0042910">
    <property type="term" value="F:xenobiotic transmembrane transporter activity"/>
    <property type="evidence" value="ECO:0007669"/>
    <property type="project" value="InterPro"/>
</dbReference>
<comment type="caution">
    <text evidence="4">The sequence shown here is derived from an EMBL/GenBank/DDBJ whole genome shotgun (WGS) entry which is preliminary data.</text>
</comment>
<dbReference type="EMBL" id="LAVV01007657">
    <property type="protein sequence ID" value="KNZ55208.1"/>
    <property type="molecule type" value="Genomic_DNA"/>
</dbReference>
<dbReference type="InterPro" id="IPR002528">
    <property type="entry name" value="MATE_fam"/>
</dbReference>
<sequence>MTADICPGSGKPIDDDQQQQQPIRRPSHHGKSSSLISESRASVILQVAAESLQEADDSESPALHQIGEEFLVLLRYAVPIIGTHLLENTLMMVSMIWVGQLGTKEMAAMSLANMTLNCTSLSVIVGFASALEGMCSQAYTSGTRGASGSTLAAVRTMVILGMWMVPQALFLWNIHPIFLRLHVHPPLAAMAAQALRILLFALPGYALFETSRRWLQAQAITSIPTIILLVVSPLNALLSYLLIIDGPFNLGFLGAPIVTVFSFNLTGLSSLVYCIRIAARQGRPSWLDDGSGEIWTNLGPNFWAGLAGFVSLASEWWFWEFIGFAASYLGPSTLAAQSIIGTPIISLTITTCAKVMYQLSGGASLGAAARCGNLVGAGRMRRATHAGWAALGTGILFGSLSMLLMLLFQRPLARLFSPHDHKVVLLVLKVLPTVALVQIPDSIGSTLAGVIRGAGKPKVSAVINGLGYYVVGLPMGLALSFSHPRLGLVSTHSPPPLHQHVEDLTCMVLCSHLYMYLYTQVGLWIGMLGAVAHTALASFYYVFSVLLPGLNNHPSERPPSLLPSPIASMSSSISATPHADRNLGSCYGTIYP</sequence>
<keyword evidence="3" id="KW-1133">Transmembrane helix</keyword>
<keyword evidence="3" id="KW-0472">Membrane</keyword>
<evidence type="ECO:0008006" key="6">
    <source>
        <dbReference type="Google" id="ProtNLM"/>
    </source>
</evidence>
<feature type="transmembrane region" description="Helical" evidence="3">
    <location>
        <begin position="73"/>
        <end position="98"/>
    </location>
</feature>
<proteinExistence type="inferred from homology"/>
<evidence type="ECO:0000256" key="2">
    <source>
        <dbReference type="SAM" id="MobiDB-lite"/>
    </source>
</evidence>
<feature type="transmembrane region" description="Helical" evidence="3">
    <location>
        <begin position="461"/>
        <end position="481"/>
    </location>
</feature>
<dbReference type="Pfam" id="PF01554">
    <property type="entry name" value="MatE"/>
    <property type="match status" value="2"/>
</dbReference>
<evidence type="ECO:0000256" key="1">
    <source>
        <dbReference type="ARBA" id="ARBA00010199"/>
    </source>
</evidence>
<organism evidence="4 5">
    <name type="scientific">Puccinia sorghi</name>
    <dbReference type="NCBI Taxonomy" id="27349"/>
    <lineage>
        <taxon>Eukaryota</taxon>
        <taxon>Fungi</taxon>
        <taxon>Dikarya</taxon>
        <taxon>Basidiomycota</taxon>
        <taxon>Pucciniomycotina</taxon>
        <taxon>Pucciniomycetes</taxon>
        <taxon>Pucciniales</taxon>
        <taxon>Pucciniaceae</taxon>
        <taxon>Puccinia</taxon>
    </lineage>
</organism>
<evidence type="ECO:0000313" key="5">
    <source>
        <dbReference type="Proteomes" id="UP000037035"/>
    </source>
</evidence>
<feature type="transmembrane region" description="Helical" evidence="3">
    <location>
        <begin position="388"/>
        <end position="408"/>
    </location>
</feature>
<dbReference type="OrthoDB" id="2506185at2759"/>
<dbReference type="VEuPathDB" id="FungiDB:VP01_273g6"/>
<accession>A0A0L6V347</accession>
<reference evidence="4 5" key="1">
    <citation type="submission" date="2015-08" db="EMBL/GenBank/DDBJ databases">
        <title>Next Generation Sequencing and Analysis of the Genome of Puccinia sorghi L Schw, the Causal Agent of Maize Common Rust.</title>
        <authorList>
            <person name="Rochi L."/>
            <person name="Burguener G."/>
            <person name="Darino M."/>
            <person name="Turjanski A."/>
            <person name="Kreff E."/>
            <person name="Dieguez M.J."/>
            <person name="Sacco F."/>
        </authorList>
    </citation>
    <scope>NUCLEOTIDE SEQUENCE [LARGE SCALE GENOMIC DNA]</scope>
    <source>
        <strain evidence="4 5">RO10H11247</strain>
    </source>
</reference>
<dbReference type="PANTHER" id="PTHR11206">
    <property type="entry name" value="MULTIDRUG RESISTANCE PROTEIN"/>
    <property type="match status" value="1"/>
</dbReference>
<gene>
    <name evidence="4" type="ORF">VP01_273g6</name>
</gene>
<evidence type="ECO:0000256" key="3">
    <source>
        <dbReference type="SAM" id="Phobius"/>
    </source>
</evidence>
<dbReference type="GO" id="GO:0015297">
    <property type="term" value="F:antiporter activity"/>
    <property type="evidence" value="ECO:0007669"/>
    <property type="project" value="InterPro"/>
</dbReference>
<keyword evidence="3" id="KW-0812">Transmembrane</keyword>
<name>A0A0L6V347_9BASI</name>
<feature type="transmembrane region" description="Helical" evidence="3">
    <location>
        <begin position="521"/>
        <end position="543"/>
    </location>
</feature>
<dbReference type="STRING" id="27349.A0A0L6V347"/>
<feature type="transmembrane region" description="Helical" evidence="3">
    <location>
        <begin position="423"/>
        <end position="440"/>
    </location>
</feature>
<feature type="transmembrane region" description="Helical" evidence="3">
    <location>
        <begin position="152"/>
        <end position="175"/>
    </location>
</feature>
<dbReference type="GO" id="GO:0016020">
    <property type="term" value="C:membrane"/>
    <property type="evidence" value="ECO:0007669"/>
    <property type="project" value="InterPro"/>
</dbReference>
<comment type="similarity">
    <text evidence="1">Belongs to the multi antimicrobial extrusion (MATE) (TC 2.A.66.1) family.</text>
</comment>
<feature type="region of interest" description="Disordered" evidence="2">
    <location>
        <begin position="1"/>
        <end position="37"/>
    </location>
</feature>